<feature type="domain" description="Ig-like" evidence="13">
    <location>
        <begin position="219"/>
        <end position="314"/>
    </location>
</feature>
<keyword evidence="4" id="KW-0677">Repeat</keyword>
<dbReference type="Gene3D" id="2.60.40.10">
    <property type="entry name" value="Immunoglobulins"/>
    <property type="match status" value="1"/>
</dbReference>
<keyword evidence="3" id="KW-0732">Signal</keyword>
<dbReference type="GO" id="GO:0005886">
    <property type="term" value="C:plasma membrane"/>
    <property type="evidence" value="ECO:0007669"/>
    <property type="project" value="TreeGrafter"/>
</dbReference>
<evidence type="ECO:0000256" key="3">
    <source>
        <dbReference type="ARBA" id="ARBA00022729"/>
    </source>
</evidence>
<dbReference type="SMART" id="SM00408">
    <property type="entry name" value="IGc2"/>
    <property type="match status" value="1"/>
</dbReference>
<comment type="caution">
    <text evidence="10">Lacks conserved residue(s) required for the propagation of feature annotation.</text>
</comment>
<organism evidence="14 15">
    <name type="scientific">Fasciola hepatica</name>
    <name type="common">Liver fluke</name>
    <dbReference type="NCBI Taxonomy" id="6192"/>
    <lineage>
        <taxon>Eukaryota</taxon>
        <taxon>Metazoa</taxon>
        <taxon>Spiralia</taxon>
        <taxon>Lophotrochozoa</taxon>
        <taxon>Platyhelminthes</taxon>
        <taxon>Trematoda</taxon>
        <taxon>Digenea</taxon>
        <taxon>Plagiorchiida</taxon>
        <taxon>Echinostomata</taxon>
        <taxon>Echinostomatoidea</taxon>
        <taxon>Fasciolidae</taxon>
        <taxon>Fasciola</taxon>
    </lineage>
</organism>
<gene>
    <name evidence="14" type="ORF">D915_000704</name>
</gene>
<evidence type="ECO:0000256" key="8">
    <source>
        <dbReference type="ARBA" id="ARBA00023157"/>
    </source>
</evidence>
<dbReference type="InterPro" id="IPR052615">
    <property type="entry name" value="FGFRL"/>
</dbReference>
<feature type="transmembrane region" description="Helical" evidence="11">
    <location>
        <begin position="388"/>
        <end position="411"/>
    </location>
</feature>
<evidence type="ECO:0000313" key="14">
    <source>
        <dbReference type="EMBL" id="THD28207.1"/>
    </source>
</evidence>
<evidence type="ECO:0000256" key="11">
    <source>
        <dbReference type="SAM" id="Phobius"/>
    </source>
</evidence>
<accession>A0A4E0RZL4</accession>
<dbReference type="InterPro" id="IPR036179">
    <property type="entry name" value="Ig-like_dom_sf"/>
</dbReference>
<proteinExistence type="predicted"/>
<evidence type="ECO:0000256" key="7">
    <source>
        <dbReference type="ARBA" id="ARBA00023136"/>
    </source>
</evidence>
<evidence type="ECO:0000256" key="6">
    <source>
        <dbReference type="ARBA" id="ARBA00022989"/>
    </source>
</evidence>
<evidence type="ECO:0000256" key="5">
    <source>
        <dbReference type="ARBA" id="ARBA00022889"/>
    </source>
</evidence>
<comment type="subcellular location">
    <subcellularLocation>
        <location evidence="1">Membrane</location>
        <topology evidence="1">Single-pass membrane protein</topology>
    </subcellularLocation>
</comment>
<dbReference type="PROSITE" id="PS50835">
    <property type="entry name" value="IG_LIKE"/>
    <property type="match status" value="1"/>
</dbReference>
<keyword evidence="5" id="KW-0130">Cell adhesion</keyword>
<dbReference type="PROSITE" id="PS50026">
    <property type="entry name" value="EGF_3"/>
    <property type="match status" value="1"/>
</dbReference>
<dbReference type="EMBL" id="JXXN02000209">
    <property type="protein sequence ID" value="THD28207.1"/>
    <property type="molecule type" value="Genomic_DNA"/>
</dbReference>
<dbReference type="SUPFAM" id="SSF57196">
    <property type="entry name" value="EGF/Laminin"/>
    <property type="match status" value="1"/>
</dbReference>
<name>A0A4E0RZL4_FASHE</name>
<dbReference type="SUPFAM" id="SSF48726">
    <property type="entry name" value="Immunoglobulin"/>
    <property type="match status" value="1"/>
</dbReference>
<keyword evidence="7 11" id="KW-0472">Membrane</keyword>
<evidence type="ECO:0000256" key="10">
    <source>
        <dbReference type="PROSITE-ProRule" id="PRU00076"/>
    </source>
</evidence>
<dbReference type="SMART" id="SM00409">
    <property type="entry name" value="IG"/>
    <property type="match status" value="1"/>
</dbReference>
<feature type="disulfide bond" evidence="10">
    <location>
        <begin position="359"/>
        <end position="368"/>
    </location>
</feature>
<dbReference type="Gene3D" id="2.10.25.10">
    <property type="entry name" value="Laminin"/>
    <property type="match status" value="1"/>
</dbReference>
<dbReference type="Pfam" id="PF07679">
    <property type="entry name" value="I-set"/>
    <property type="match status" value="1"/>
</dbReference>
<dbReference type="InterPro" id="IPR007110">
    <property type="entry name" value="Ig-like_dom"/>
</dbReference>
<evidence type="ECO:0000256" key="9">
    <source>
        <dbReference type="ARBA" id="ARBA00023319"/>
    </source>
</evidence>
<dbReference type="AlphaFoldDB" id="A0A4E0RZL4"/>
<dbReference type="PANTHER" id="PTHR19890">
    <property type="entry name" value="FIBROBLAST GROWTH FACTOR RECEPTOR"/>
    <property type="match status" value="1"/>
</dbReference>
<protein>
    <submittedName>
        <fullName evidence="14">Pro-neuregulin-2 membrane-bound isoform</fullName>
    </submittedName>
</protein>
<dbReference type="PANTHER" id="PTHR19890:SF10">
    <property type="entry name" value="FIBROBLAST GROWTH FACTOR RECEPTOR-LIKE 1"/>
    <property type="match status" value="1"/>
</dbReference>
<dbReference type="CDD" id="cd00054">
    <property type="entry name" value="EGF_CA"/>
    <property type="match status" value="1"/>
</dbReference>
<keyword evidence="9" id="KW-0393">Immunoglobulin domain</keyword>
<evidence type="ECO:0000256" key="2">
    <source>
        <dbReference type="ARBA" id="ARBA00022692"/>
    </source>
</evidence>
<dbReference type="Proteomes" id="UP000230066">
    <property type="component" value="Unassembled WGS sequence"/>
</dbReference>
<evidence type="ECO:0000259" key="13">
    <source>
        <dbReference type="PROSITE" id="PS50835"/>
    </source>
</evidence>
<keyword evidence="2 11" id="KW-0812">Transmembrane</keyword>
<dbReference type="InterPro" id="IPR000742">
    <property type="entry name" value="EGF"/>
</dbReference>
<feature type="domain" description="EGF-like" evidence="12">
    <location>
        <begin position="327"/>
        <end position="369"/>
    </location>
</feature>
<dbReference type="GO" id="GO:0005007">
    <property type="term" value="F:fibroblast growth factor receptor activity"/>
    <property type="evidence" value="ECO:0007669"/>
    <property type="project" value="TreeGrafter"/>
</dbReference>
<keyword evidence="10" id="KW-0245">EGF-like domain</keyword>
<evidence type="ECO:0000256" key="4">
    <source>
        <dbReference type="ARBA" id="ARBA00022737"/>
    </source>
</evidence>
<dbReference type="InterPro" id="IPR013098">
    <property type="entry name" value="Ig_I-set"/>
</dbReference>
<reference evidence="14" key="1">
    <citation type="submission" date="2019-03" db="EMBL/GenBank/DDBJ databases">
        <title>Improved annotation for the trematode Fasciola hepatica.</title>
        <authorList>
            <person name="Choi Y.-J."/>
            <person name="Martin J."/>
            <person name="Mitreva M."/>
        </authorList>
    </citation>
    <scope>NUCLEOTIDE SEQUENCE [LARGE SCALE GENOMIC DNA]</scope>
</reference>
<comment type="caution">
    <text evidence="14">The sequence shown here is derived from an EMBL/GenBank/DDBJ whole genome shotgun (WGS) entry which is preliminary data.</text>
</comment>
<evidence type="ECO:0000313" key="15">
    <source>
        <dbReference type="Proteomes" id="UP000230066"/>
    </source>
</evidence>
<keyword evidence="15" id="KW-1185">Reference proteome</keyword>
<feature type="transmembrane region" description="Helical" evidence="11">
    <location>
        <begin position="37"/>
        <end position="55"/>
    </location>
</feature>
<dbReference type="FunFam" id="2.60.40.10:FF:000017">
    <property type="entry name" value="Down syndrome cell adhesion molecule b"/>
    <property type="match status" value="1"/>
</dbReference>
<sequence>MVNTLIKLVPQTVRDKACHLFARGSAPRRWIKMSIRLGLSLICTIILLANLDAFASGGKFFSLRSDSGLASGNNVARPLCPEPPKMKDLMSVAHQSPILISGRFRQRFTNRVELVTQDSQMVDVLFNISVLVTVQYKTDGENLLNSVITVGLFYIPAHETTNGPGCLDTFYPNSKYILFLKPSGVKEEKYYLLSGPPVAYSEEYEQIIYAHQCDKCYAPAIKSVPNQQRKYGERLTVACSVSGNPLPTIIWIRNGQSLNLVDKGVRIEAIQLSEESIESVLEIVKLVRVDSGEYECRAKNSLGTASAKFVLQVSQSEKEEQQLMSNELVPCTEEQRYYCMNGGQCYMFKADRNVFQCRCPPQYFGDQCNFHVAGLLELENLLSGQTKLVVIFGALFVSTFVMLLALSVVLWKKSPKRKQRDTNTSTNDRNGVLRNPLIHASEGSDILARTEDLNRSEAGMPSMMHEMKYLRPENNQRTERMPYIIHTGLNRLSMNKEALLPYPTRIPPDPLFDRDSGVITSFSNTLNQKSGRSSYGDSGYPVSDMTHTFGTQLATLPLDFSLFQRSPRSLGRPINSQVISSSTSP</sequence>
<evidence type="ECO:0000259" key="12">
    <source>
        <dbReference type="PROSITE" id="PS50026"/>
    </source>
</evidence>
<dbReference type="InterPro" id="IPR003598">
    <property type="entry name" value="Ig_sub2"/>
</dbReference>
<dbReference type="PROSITE" id="PS00022">
    <property type="entry name" value="EGF_1"/>
    <property type="match status" value="1"/>
</dbReference>
<keyword evidence="6 11" id="KW-1133">Transmembrane helix</keyword>
<dbReference type="GO" id="GO:0007155">
    <property type="term" value="P:cell adhesion"/>
    <property type="evidence" value="ECO:0007669"/>
    <property type="project" value="UniProtKB-KW"/>
</dbReference>
<evidence type="ECO:0000256" key="1">
    <source>
        <dbReference type="ARBA" id="ARBA00004167"/>
    </source>
</evidence>
<dbReference type="GO" id="GO:0017134">
    <property type="term" value="F:fibroblast growth factor binding"/>
    <property type="evidence" value="ECO:0007669"/>
    <property type="project" value="TreeGrafter"/>
</dbReference>
<dbReference type="InterPro" id="IPR013783">
    <property type="entry name" value="Ig-like_fold"/>
</dbReference>
<dbReference type="InterPro" id="IPR003599">
    <property type="entry name" value="Ig_sub"/>
</dbReference>
<keyword evidence="8 10" id="KW-1015">Disulfide bond</keyword>